<reference evidence="9" key="1">
    <citation type="submission" date="2007-10" db="EMBL/GenBank/DDBJ databases">
        <title>Complete genome of Alkaliphilus oremlandii OhILAs.</title>
        <authorList>
            <person name="Copeland A."/>
            <person name="Lucas S."/>
            <person name="Lapidus A."/>
            <person name="Barry K."/>
            <person name="Detter J.C."/>
            <person name="Glavina del Rio T."/>
            <person name="Hammon N."/>
            <person name="Israni S."/>
            <person name="Dalin E."/>
            <person name="Tice H."/>
            <person name="Pitluck S."/>
            <person name="Chain P."/>
            <person name="Malfatti S."/>
            <person name="Shin M."/>
            <person name="Vergez L."/>
            <person name="Schmutz J."/>
            <person name="Larimer F."/>
            <person name="Land M."/>
            <person name="Hauser L."/>
            <person name="Kyrpides N."/>
            <person name="Mikhailova N."/>
            <person name="Stolz J.F."/>
            <person name="Dawson A."/>
            <person name="Fisher E."/>
            <person name="Crable B."/>
            <person name="Perera E."/>
            <person name="Lisak J."/>
            <person name="Ranganathan M."/>
            <person name="Basu P."/>
            <person name="Richardson P."/>
        </authorList>
    </citation>
    <scope>NUCLEOTIDE SEQUENCE [LARGE SCALE GENOMIC DNA]</scope>
    <source>
        <strain evidence="9">OhILAs</strain>
    </source>
</reference>
<feature type="transmembrane region" description="Helical" evidence="6">
    <location>
        <begin position="233"/>
        <end position="252"/>
    </location>
</feature>
<feature type="transmembrane region" description="Helical" evidence="6">
    <location>
        <begin position="7"/>
        <end position="25"/>
    </location>
</feature>
<name>A8ML05_ALKOO</name>
<dbReference type="PANTHER" id="PTHR22911:SF6">
    <property type="entry name" value="SOLUTE CARRIER FAMILY 35 MEMBER G1"/>
    <property type="match status" value="1"/>
</dbReference>
<dbReference type="EMBL" id="CP000853">
    <property type="protein sequence ID" value="ABW17822.1"/>
    <property type="molecule type" value="Genomic_DNA"/>
</dbReference>
<feature type="domain" description="EamA" evidence="7">
    <location>
        <begin position="6"/>
        <end position="134"/>
    </location>
</feature>
<evidence type="ECO:0000313" key="9">
    <source>
        <dbReference type="Proteomes" id="UP000000269"/>
    </source>
</evidence>
<feature type="transmembrane region" description="Helical" evidence="6">
    <location>
        <begin position="119"/>
        <end position="136"/>
    </location>
</feature>
<dbReference type="HOGENOM" id="CLU_032828_0_1_9"/>
<dbReference type="OrthoDB" id="5148831at2"/>
<proteinExistence type="inferred from homology"/>
<comment type="subcellular location">
    <subcellularLocation>
        <location evidence="1">Membrane</location>
        <topology evidence="1">Multi-pass membrane protein</topology>
    </subcellularLocation>
</comment>
<feature type="transmembrane region" description="Helical" evidence="6">
    <location>
        <begin position="258"/>
        <end position="277"/>
    </location>
</feature>
<evidence type="ECO:0000256" key="4">
    <source>
        <dbReference type="ARBA" id="ARBA00022989"/>
    </source>
</evidence>
<feature type="transmembrane region" description="Helical" evidence="6">
    <location>
        <begin position="175"/>
        <end position="198"/>
    </location>
</feature>
<organism evidence="8 9">
    <name type="scientific">Alkaliphilus oremlandii (strain OhILAs)</name>
    <name type="common">Clostridium oremlandii (strain OhILAs)</name>
    <dbReference type="NCBI Taxonomy" id="350688"/>
    <lineage>
        <taxon>Bacteria</taxon>
        <taxon>Bacillati</taxon>
        <taxon>Bacillota</taxon>
        <taxon>Clostridia</taxon>
        <taxon>Peptostreptococcales</taxon>
        <taxon>Natronincolaceae</taxon>
        <taxon>Alkaliphilus</taxon>
    </lineage>
</organism>
<gene>
    <name evidence="8" type="ordered locus">Clos_0259</name>
</gene>
<feature type="transmembrane region" description="Helical" evidence="6">
    <location>
        <begin position="204"/>
        <end position="221"/>
    </location>
</feature>
<feature type="domain" description="EamA" evidence="7">
    <location>
        <begin position="147"/>
        <end position="275"/>
    </location>
</feature>
<dbReference type="Pfam" id="PF00892">
    <property type="entry name" value="EamA"/>
    <property type="match status" value="2"/>
</dbReference>
<keyword evidence="5 6" id="KW-0472">Membrane</keyword>
<dbReference type="KEGG" id="aoe:Clos_0259"/>
<dbReference type="Gene3D" id="1.10.3730.20">
    <property type="match status" value="1"/>
</dbReference>
<evidence type="ECO:0000256" key="6">
    <source>
        <dbReference type="SAM" id="Phobius"/>
    </source>
</evidence>
<sequence length="287" mass="31575">MTDRNKGILYMLSSSLFFALMAAAVKFSGDIPTMEKVFFRNIIGFLFSGYRIFKMGESFKGNNTRYLSYRGILGFLGVLLYFYAIDHLPLADAVVLNQLNPFFVILLAALFLGEKIKKLQIPAIVSALMGVLFIAQPQFDYAFLPAALGIASSIFAASAYTMIRHLRLTDTPNLIVFYFTGISTIITIPFITVGDFIIPNTITFLSLLSVGIFSTAAQYLMTIAYRYAEAGDLSIYSYGNTVFSILIGILLWGEVPNLMSSIGVIFVLGGAYINYIARRGISDGATS</sequence>
<dbReference type="InterPro" id="IPR000620">
    <property type="entry name" value="EamA_dom"/>
</dbReference>
<dbReference type="STRING" id="350688.Clos_0259"/>
<evidence type="ECO:0000256" key="1">
    <source>
        <dbReference type="ARBA" id="ARBA00004141"/>
    </source>
</evidence>
<dbReference type="PANTHER" id="PTHR22911">
    <property type="entry name" value="ACYL-MALONYL CONDENSING ENZYME-RELATED"/>
    <property type="match status" value="1"/>
</dbReference>
<evidence type="ECO:0000259" key="7">
    <source>
        <dbReference type="Pfam" id="PF00892"/>
    </source>
</evidence>
<dbReference type="InterPro" id="IPR037185">
    <property type="entry name" value="EmrE-like"/>
</dbReference>
<feature type="transmembrane region" description="Helical" evidence="6">
    <location>
        <begin position="90"/>
        <end position="112"/>
    </location>
</feature>
<evidence type="ECO:0000256" key="3">
    <source>
        <dbReference type="ARBA" id="ARBA00022692"/>
    </source>
</evidence>
<keyword evidence="3 6" id="KW-0812">Transmembrane</keyword>
<evidence type="ECO:0000313" key="8">
    <source>
        <dbReference type="EMBL" id="ABW17822.1"/>
    </source>
</evidence>
<dbReference type="RefSeq" id="WP_012158137.1">
    <property type="nucleotide sequence ID" value="NC_009922.1"/>
</dbReference>
<feature type="transmembrane region" description="Helical" evidence="6">
    <location>
        <begin position="142"/>
        <end position="163"/>
    </location>
</feature>
<dbReference type="GO" id="GO:0016020">
    <property type="term" value="C:membrane"/>
    <property type="evidence" value="ECO:0007669"/>
    <property type="project" value="UniProtKB-SubCell"/>
</dbReference>
<accession>A8ML05</accession>
<evidence type="ECO:0000256" key="2">
    <source>
        <dbReference type="ARBA" id="ARBA00007362"/>
    </source>
</evidence>
<evidence type="ECO:0000256" key="5">
    <source>
        <dbReference type="ARBA" id="ARBA00023136"/>
    </source>
</evidence>
<dbReference type="SUPFAM" id="SSF103481">
    <property type="entry name" value="Multidrug resistance efflux transporter EmrE"/>
    <property type="match status" value="2"/>
</dbReference>
<feature type="transmembrane region" description="Helical" evidence="6">
    <location>
        <begin position="66"/>
        <end position="84"/>
    </location>
</feature>
<protein>
    <recommendedName>
        <fullName evidence="7">EamA domain-containing protein</fullName>
    </recommendedName>
</protein>
<dbReference type="eggNOG" id="COG0697">
    <property type="taxonomic scope" value="Bacteria"/>
</dbReference>
<keyword evidence="9" id="KW-1185">Reference proteome</keyword>
<comment type="similarity">
    <text evidence="2">Belongs to the EamA transporter family.</text>
</comment>
<dbReference type="AlphaFoldDB" id="A8ML05"/>
<keyword evidence="4 6" id="KW-1133">Transmembrane helix</keyword>
<dbReference type="Proteomes" id="UP000000269">
    <property type="component" value="Chromosome"/>
</dbReference>
<feature type="transmembrane region" description="Helical" evidence="6">
    <location>
        <begin position="37"/>
        <end position="54"/>
    </location>
</feature>